<evidence type="ECO:0000256" key="3">
    <source>
        <dbReference type="ARBA" id="ARBA00022679"/>
    </source>
</evidence>
<dbReference type="GO" id="GO:0008972">
    <property type="term" value="F:phosphomethylpyrimidine kinase activity"/>
    <property type="evidence" value="ECO:0007669"/>
    <property type="project" value="InterPro"/>
</dbReference>
<dbReference type="RefSeq" id="WP_173086994.1">
    <property type="nucleotide sequence ID" value="NZ_BLTE01000024.1"/>
</dbReference>
<dbReference type="InterPro" id="IPR004399">
    <property type="entry name" value="HMP/HMP-P_kinase_dom"/>
</dbReference>
<keyword evidence="3 8" id="KW-0808">Transferase</keyword>
<evidence type="ECO:0000256" key="5">
    <source>
        <dbReference type="ARBA" id="ARBA00022777"/>
    </source>
</evidence>
<organism evidence="8 9">
    <name type="scientific">Fundidesulfovibrio magnetotacticus</name>
    <dbReference type="NCBI Taxonomy" id="2730080"/>
    <lineage>
        <taxon>Bacteria</taxon>
        <taxon>Pseudomonadati</taxon>
        <taxon>Thermodesulfobacteriota</taxon>
        <taxon>Desulfovibrionia</taxon>
        <taxon>Desulfovibrionales</taxon>
        <taxon>Desulfovibrionaceae</taxon>
        <taxon>Fundidesulfovibrio</taxon>
    </lineage>
</organism>
<dbReference type="InterPro" id="IPR013749">
    <property type="entry name" value="PM/HMP-P_kinase-1"/>
</dbReference>
<evidence type="ECO:0000259" key="7">
    <source>
        <dbReference type="Pfam" id="PF08543"/>
    </source>
</evidence>
<gene>
    <name evidence="8" type="primary">thiD</name>
    <name evidence="8" type="ORF">NNJEOMEG_03731</name>
</gene>
<dbReference type="GO" id="GO:0009229">
    <property type="term" value="P:thiamine diphosphate biosynthetic process"/>
    <property type="evidence" value="ECO:0007669"/>
    <property type="project" value="UniProtKB-UniPathway"/>
</dbReference>
<dbReference type="GO" id="GO:0005829">
    <property type="term" value="C:cytosol"/>
    <property type="evidence" value="ECO:0007669"/>
    <property type="project" value="TreeGrafter"/>
</dbReference>
<evidence type="ECO:0000256" key="2">
    <source>
        <dbReference type="ARBA" id="ARBA00012135"/>
    </source>
</evidence>
<dbReference type="Proteomes" id="UP000494245">
    <property type="component" value="Unassembled WGS sequence"/>
</dbReference>
<keyword evidence="9" id="KW-1185">Reference proteome</keyword>
<reference evidence="8 9" key="2">
    <citation type="submission" date="2020-05" db="EMBL/GenBank/DDBJ databases">
        <title>Draft genome sequence of Desulfovibrio sp. strainFSS-1.</title>
        <authorList>
            <person name="Shimoshige H."/>
            <person name="Kobayashi H."/>
            <person name="Maekawa T."/>
        </authorList>
    </citation>
    <scope>NUCLEOTIDE SEQUENCE [LARGE SCALE GENOMIC DNA]</scope>
    <source>
        <strain evidence="8 9">SIID29052-01</strain>
    </source>
</reference>
<dbReference type="PANTHER" id="PTHR20858">
    <property type="entry name" value="PHOSPHOMETHYLPYRIMIDINE KINASE"/>
    <property type="match status" value="1"/>
</dbReference>
<dbReference type="SUPFAM" id="SSF53613">
    <property type="entry name" value="Ribokinase-like"/>
    <property type="match status" value="1"/>
</dbReference>
<dbReference type="CDD" id="cd01169">
    <property type="entry name" value="HMPP_kinase"/>
    <property type="match status" value="1"/>
</dbReference>
<dbReference type="AlphaFoldDB" id="A0A6V8M068"/>
<reference evidence="8 9" key="1">
    <citation type="submission" date="2020-04" db="EMBL/GenBank/DDBJ databases">
        <authorList>
            <consortium name="Desulfovibrio sp. FSS-1 genome sequencing consortium"/>
            <person name="Shimoshige H."/>
            <person name="Kobayashi H."/>
            <person name="Maekawa T."/>
        </authorList>
    </citation>
    <scope>NUCLEOTIDE SEQUENCE [LARGE SCALE GENOMIC DNA]</scope>
    <source>
        <strain evidence="8 9">SIID29052-01</strain>
    </source>
</reference>
<evidence type="ECO:0000256" key="6">
    <source>
        <dbReference type="ARBA" id="ARBA00022840"/>
    </source>
</evidence>
<dbReference type="EC" id="2.7.1.49" evidence="2"/>
<dbReference type="EMBL" id="BLTE01000024">
    <property type="protein sequence ID" value="GFK95858.1"/>
    <property type="molecule type" value="Genomic_DNA"/>
</dbReference>
<dbReference type="Gene3D" id="3.40.1190.20">
    <property type="match status" value="1"/>
</dbReference>
<feature type="domain" description="Pyridoxamine kinase/Phosphomethylpyrimidine kinase" evidence="7">
    <location>
        <begin position="14"/>
        <end position="258"/>
    </location>
</feature>
<comment type="caution">
    <text evidence="8">The sequence shown here is derived from an EMBL/GenBank/DDBJ whole genome shotgun (WGS) entry which is preliminary data.</text>
</comment>
<name>A0A6V8M068_9BACT</name>
<sequence length="269" mass="27915">MSARPCVLTIAGSDSGGGAGIQADLKTFMAHRCYGASVVTALTAQNTRGVTGIHAPEPGFVALQLRTVLEDIPVAAAKTGMLFSAAIVEAVAAGLERKRFPLVVDPVCISQSGHALLKGDALDALRRRMLPLADLATPNRPEAEALTGMAVTDRESLLAVLEKLLSFGPRAVLLKGGHMEARDGELIDWLALPGQEPEPLPVPQVDTPHTHGTGCALSAAIAARLARGEALRDAVRGAQTFLNRALVAGFAVGRGASPPDHLADFGESC</sequence>
<dbReference type="FunFam" id="3.40.1190.20:FF:000003">
    <property type="entry name" value="Phosphomethylpyrimidine kinase ThiD"/>
    <property type="match status" value="1"/>
</dbReference>
<dbReference type="InterPro" id="IPR029056">
    <property type="entry name" value="Ribokinase-like"/>
</dbReference>
<dbReference type="Pfam" id="PF08543">
    <property type="entry name" value="Phos_pyr_kin"/>
    <property type="match status" value="1"/>
</dbReference>
<dbReference type="UniPathway" id="UPA00060">
    <property type="reaction ID" value="UER00138"/>
</dbReference>
<evidence type="ECO:0000313" key="9">
    <source>
        <dbReference type="Proteomes" id="UP000494245"/>
    </source>
</evidence>
<protein>
    <recommendedName>
        <fullName evidence="2">hydroxymethylpyrimidine kinase</fullName>
        <ecNumber evidence="2">2.7.1.49</ecNumber>
    </recommendedName>
</protein>
<evidence type="ECO:0000313" key="8">
    <source>
        <dbReference type="EMBL" id="GFK95858.1"/>
    </source>
</evidence>
<proteinExistence type="predicted"/>
<dbReference type="GO" id="GO:0008902">
    <property type="term" value="F:hydroxymethylpyrimidine kinase activity"/>
    <property type="evidence" value="ECO:0007669"/>
    <property type="project" value="UniProtKB-EC"/>
</dbReference>
<accession>A0A6V8M068</accession>
<evidence type="ECO:0000256" key="1">
    <source>
        <dbReference type="ARBA" id="ARBA00004948"/>
    </source>
</evidence>
<dbReference type="GO" id="GO:0009228">
    <property type="term" value="P:thiamine biosynthetic process"/>
    <property type="evidence" value="ECO:0007669"/>
    <property type="project" value="InterPro"/>
</dbReference>
<dbReference type="GO" id="GO:0005524">
    <property type="term" value="F:ATP binding"/>
    <property type="evidence" value="ECO:0007669"/>
    <property type="project" value="UniProtKB-KW"/>
</dbReference>
<comment type="pathway">
    <text evidence="1">Cofactor biosynthesis; thiamine diphosphate biosynthesis.</text>
</comment>
<dbReference type="NCBIfam" id="TIGR00097">
    <property type="entry name" value="HMP-P_kinase"/>
    <property type="match status" value="1"/>
</dbReference>
<keyword evidence="6" id="KW-0067">ATP-binding</keyword>
<evidence type="ECO:0000256" key="4">
    <source>
        <dbReference type="ARBA" id="ARBA00022741"/>
    </source>
</evidence>
<keyword evidence="4" id="KW-0547">Nucleotide-binding</keyword>
<dbReference type="PANTHER" id="PTHR20858:SF17">
    <property type="entry name" value="HYDROXYMETHYLPYRIMIDINE_PHOSPHOMETHYLPYRIMIDINE KINASE THI20-RELATED"/>
    <property type="match status" value="1"/>
</dbReference>
<keyword evidence="5 8" id="KW-0418">Kinase</keyword>